<dbReference type="STRING" id="966.BTA35_0207595"/>
<dbReference type="EMBL" id="MTSD02000002">
    <property type="protein sequence ID" value="OOV87854.1"/>
    <property type="molecule type" value="Genomic_DNA"/>
</dbReference>
<dbReference type="RefSeq" id="WP_078319203.1">
    <property type="nucleotide sequence ID" value="NZ_FXTS01000002.1"/>
</dbReference>
<protein>
    <recommendedName>
        <fullName evidence="3">Lacal_2735 family protein</fullName>
    </recommendedName>
</protein>
<accession>A0A1T1HDC4</accession>
<evidence type="ECO:0008006" key="3">
    <source>
        <dbReference type="Google" id="ProtNLM"/>
    </source>
</evidence>
<dbReference type="Pfam" id="PF20027">
    <property type="entry name" value="DUF6435"/>
    <property type="match status" value="1"/>
</dbReference>
<keyword evidence="2" id="KW-1185">Reference proteome</keyword>
<evidence type="ECO:0000313" key="2">
    <source>
        <dbReference type="Proteomes" id="UP000190064"/>
    </source>
</evidence>
<dbReference type="AlphaFoldDB" id="A0A1T1HDC4"/>
<dbReference type="Proteomes" id="UP000190064">
    <property type="component" value="Unassembled WGS sequence"/>
</dbReference>
<name>A0A1T1HDC4_OCELI</name>
<dbReference type="InterPro" id="IPR045493">
    <property type="entry name" value="DUF6435"/>
</dbReference>
<evidence type="ECO:0000313" key="1">
    <source>
        <dbReference type="EMBL" id="OOV87854.1"/>
    </source>
</evidence>
<organism evidence="1 2">
    <name type="scientific">Oceanospirillum linum</name>
    <dbReference type="NCBI Taxonomy" id="966"/>
    <lineage>
        <taxon>Bacteria</taxon>
        <taxon>Pseudomonadati</taxon>
        <taxon>Pseudomonadota</taxon>
        <taxon>Gammaproteobacteria</taxon>
        <taxon>Oceanospirillales</taxon>
        <taxon>Oceanospirillaceae</taxon>
        <taxon>Oceanospirillum</taxon>
    </lineage>
</organism>
<dbReference type="NCBIfam" id="NF033487">
    <property type="entry name" value="Lacal_2735_fam"/>
    <property type="match status" value="1"/>
</dbReference>
<reference evidence="1" key="1">
    <citation type="submission" date="2017-02" db="EMBL/GenBank/DDBJ databases">
        <title>Draft Genome Sequence of the Salt Water Bacterium Oceanospirillum linum ATCC 11336.</title>
        <authorList>
            <person name="Trachtenberg A.M."/>
            <person name="Carney J.G."/>
            <person name="Linnane J.D."/>
            <person name="Rheaume B.A."/>
            <person name="Pitts N.L."/>
            <person name="Mykles D.L."/>
            <person name="Maclea K.S."/>
        </authorList>
    </citation>
    <scope>NUCLEOTIDE SEQUENCE [LARGE SCALE GENOMIC DNA]</scope>
    <source>
        <strain evidence="1">ATCC 11336</strain>
    </source>
</reference>
<proteinExistence type="predicted"/>
<comment type="caution">
    <text evidence="1">The sequence shown here is derived from an EMBL/GenBank/DDBJ whole genome shotgun (WGS) entry which is preliminary data.</text>
</comment>
<gene>
    <name evidence="1" type="ORF">BTA35_0207595</name>
</gene>
<sequence length="59" mass="6748">MFSLFKSDPSKKLKKEYAAKLEQAMLAQRNGDIKSYSFLTEEAEAIYKQITALEAEQSK</sequence>